<dbReference type="PANTHER" id="PTHR24567">
    <property type="entry name" value="CRP FAMILY TRANSCRIPTIONAL REGULATORY PROTEIN"/>
    <property type="match status" value="1"/>
</dbReference>
<keyword evidence="1" id="KW-0805">Transcription regulation</keyword>
<evidence type="ECO:0000259" key="4">
    <source>
        <dbReference type="PROSITE" id="PS50042"/>
    </source>
</evidence>
<evidence type="ECO:0000256" key="2">
    <source>
        <dbReference type="ARBA" id="ARBA00023125"/>
    </source>
</evidence>
<dbReference type="SMART" id="SM00100">
    <property type="entry name" value="cNMP"/>
    <property type="match status" value="1"/>
</dbReference>
<dbReference type="GO" id="GO:0003700">
    <property type="term" value="F:DNA-binding transcription factor activity"/>
    <property type="evidence" value="ECO:0007669"/>
    <property type="project" value="TreeGrafter"/>
</dbReference>
<dbReference type="InterPro" id="IPR000595">
    <property type="entry name" value="cNMP-bd_dom"/>
</dbReference>
<dbReference type="InterPro" id="IPR012318">
    <property type="entry name" value="HTH_CRP"/>
</dbReference>
<evidence type="ECO:0000313" key="7">
    <source>
        <dbReference type="Proteomes" id="UP000637578"/>
    </source>
</evidence>
<reference evidence="6" key="2">
    <citation type="submission" date="2020-09" db="EMBL/GenBank/DDBJ databases">
        <authorList>
            <person name="Sun Q."/>
            <person name="Zhou Y."/>
        </authorList>
    </citation>
    <scope>NUCLEOTIDE SEQUENCE</scope>
    <source>
        <strain evidence="6">CGMCC 4.5737</strain>
    </source>
</reference>
<dbReference type="AlphaFoldDB" id="A0A8J3C6J1"/>
<dbReference type="InterPro" id="IPR036390">
    <property type="entry name" value="WH_DNA-bd_sf"/>
</dbReference>
<comment type="caution">
    <text evidence="6">The sequence shown here is derived from an EMBL/GenBank/DDBJ whole genome shotgun (WGS) entry which is preliminary data.</text>
</comment>
<accession>A0A8J3C6J1</accession>
<dbReference type="InterPro" id="IPR014710">
    <property type="entry name" value="RmlC-like_jellyroll"/>
</dbReference>
<dbReference type="PANTHER" id="PTHR24567:SF74">
    <property type="entry name" value="HTH-TYPE TRANSCRIPTIONAL REGULATOR ARCR"/>
    <property type="match status" value="1"/>
</dbReference>
<dbReference type="Proteomes" id="UP000637578">
    <property type="component" value="Unassembled WGS sequence"/>
</dbReference>
<feature type="domain" description="HTH crp-type" evidence="5">
    <location>
        <begin position="141"/>
        <end position="212"/>
    </location>
</feature>
<reference evidence="6" key="1">
    <citation type="journal article" date="2014" name="Int. J. Syst. Evol. Microbiol.">
        <title>Complete genome sequence of Corynebacterium casei LMG S-19264T (=DSM 44701T), isolated from a smear-ripened cheese.</title>
        <authorList>
            <consortium name="US DOE Joint Genome Institute (JGI-PGF)"/>
            <person name="Walter F."/>
            <person name="Albersmeier A."/>
            <person name="Kalinowski J."/>
            <person name="Ruckert C."/>
        </authorList>
    </citation>
    <scope>NUCLEOTIDE SEQUENCE</scope>
    <source>
        <strain evidence="6">CGMCC 4.5737</strain>
    </source>
</reference>
<dbReference type="CDD" id="cd00038">
    <property type="entry name" value="CAP_ED"/>
    <property type="match status" value="1"/>
</dbReference>
<dbReference type="PROSITE" id="PS50042">
    <property type="entry name" value="CNMP_BINDING_3"/>
    <property type="match status" value="1"/>
</dbReference>
<gene>
    <name evidence="6" type="ORF">GCM10012275_09950</name>
</gene>
<feature type="domain" description="Cyclic nucleotide-binding" evidence="4">
    <location>
        <begin position="16"/>
        <end position="111"/>
    </location>
</feature>
<evidence type="ECO:0000313" key="6">
    <source>
        <dbReference type="EMBL" id="GGM40979.1"/>
    </source>
</evidence>
<proteinExistence type="predicted"/>
<protein>
    <recommendedName>
        <fullName evidence="8">Crp/Fnr family transcriptional regulator</fullName>
    </recommendedName>
</protein>
<dbReference type="RefSeq" id="WP_189054386.1">
    <property type="nucleotide sequence ID" value="NZ_BMMK01000003.1"/>
</dbReference>
<evidence type="ECO:0008006" key="8">
    <source>
        <dbReference type="Google" id="ProtNLM"/>
    </source>
</evidence>
<dbReference type="EMBL" id="BMMK01000003">
    <property type="protein sequence ID" value="GGM40979.1"/>
    <property type="molecule type" value="Genomic_DNA"/>
</dbReference>
<organism evidence="6 7">
    <name type="scientific">Longimycelium tulufanense</name>
    <dbReference type="NCBI Taxonomy" id="907463"/>
    <lineage>
        <taxon>Bacteria</taxon>
        <taxon>Bacillati</taxon>
        <taxon>Actinomycetota</taxon>
        <taxon>Actinomycetes</taxon>
        <taxon>Pseudonocardiales</taxon>
        <taxon>Pseudonocardiaceae</taxon>
        <taxon>Longimycelium</taxon>
    </lineage>
</organism>
<dbReference type="Pfam" id="PF00027">
    <property type="entry name" value="cNMP_binding"/>
    <property type="match status" value="1"/>
</dbReference>
<dbReference type="GO" id="GO:0005829">
    <property type="term" value="C:cytosol"/>
    <property type="evidence" value="ECO:0007669"/>
    <property type="project" value="TreeGrafter"/>
</dbReference>
<dbReference type="SUPFAM" id="SSF51206">
    <property type="entry name" value="cAMP-binding domain-like"/>
    <property type="match status" value="1"/>
</dbReference>
<evidence type="ECO:0000256" key="3">
    <source>
        <dbReference type="ARBA" id="ARBA00023163"/>
    </source>
</evidence>
<sequence>MGGRVDTVRMRVYPGLADELRRVGLPTRHRPGRVILRQGEPAAQVLLVETGRVTVVRTGADGTRLLLALRGPGHLAGEAAAVEGGTCTDSVIAVDACVTFAVGVGTFRGLLRRPRLAEMFDHYLTGNAQATAALTAELSGLPVREKVARTLLHLHRAADPPAGVTATVPLTSVELAHALAMARSSLTATLAGLRRQGVVDLVGGRLVVVDTKRLAVAAGIAPA</sequence>
<keyword evidence="2" id="KW-0238">DNA-binding</keyword>
<dbReference type="PROSITE" id="PS51063">
    <property type="entry name" value="HTH_CRP_2"/>
    <property type="match status" value="1"/>
</dbReference>
<dbReference type="GO" id="GO:0003677">
    <property type="term" value="F:DNA binding"/>
    <property type="evidence" value="ECO:0007669"/>
    <property type="project" value="UniProtKB-KW"/>
</dbReference>
<keyword evidence="7" id="KW-1185">Reference proteome</keyword>
<evidence type="ECO:0000259" key="5">
    <source>
        <dbReference type="PROSITE" id="PS51063"/>
    </source>
</evidence>
<dbReference type="Pfam" id="PF13545">
    <property type="entry name" value="HTH_Crp_2"/>
    <property type="match status" value="1"/>
</dbReference>
<dbReference type="Gene3D" id="2.60.120.10">
    <property type="entry name" value="Jelly Rolls"/>
    <property type="match status" value="1"/>
</dbReference>
<dbReference type="InterPro" id="IPR018490">
    <property type="entry name" value="cNMP-bd_dom_sf"/>
</dbReference>
<keyword evidence="3" id="KW-0804">Transcription</keyword>
<dbReference type="SUPFAM" id="SSF46785">
    <property type="entry name" value="Winged helix' DNA-binding domain"/>
    <property type="match status" value="1"/>
</dbReference>
<dbReference type="InterPro" id="IPR050397">
    <property type="entry name" value="Env_Response_Regulators"/>
</dbReference>
<name>A0A8J3C6J1_9PSEU</name>
<evidence type="ECO:0000256" key="1">
    <source>
        <dbReference type="ARBA" id="ARBA00023015"/>
    </source>
</evidence>